<reference evidence="1" key="2">
    <citation type="submission" date="2020-11" db="EMBL/GenBank/DDBJ databases">
        <authorList>
            <person name="McCartney M.A."/>
            <person name="Auch B."/>
            <person name="Kono T."/>
            <person name="Mallez S."/>
            <person name="Becker A."/>
            <person name="Gohl D.M."/>
            <person name="Silverstein K.A.T."/>
            <person name="Koren S."/>
            <person name="Bechman K.B."/>
            <person name="Herman A."/>
            <person name="Abrahante J.E."/>
            <person name="Garbe J."/>
        </authorList>
    </citation>
    <scope>NUCLEOTIDE SEQUENCE</scope>
    <source>
        <strain evidence="1">Duluth1</strain>
        <tissue evidence="1">Whole animal</tissue>
    </source>
</reference>
<reference evidence="1" key="1">
    <citation type="journal article" date="2019" name="bioRxiv">
        <title>The Genome of the Zebra Mussel, Dreissena polymorpha: A Resource for Invasive Species Research.</title>
        <authorList>
            <person name="McCartney M.A."/>
            <person name="Auch B."/>
            <person name="Kono T."/>
            <person name="Mallez S."/>
            <person name="Zhang Y."/>
            <person name="Obille A."/>
            <person name="Becker A."/>
            <person name="Abrahante J.E."/>
            <person name="Garbe J."/>
            <person name="Badalamenti J.P."/>
            <person name="Herman A."/>
            <person name="Mangelson H."/>
            <person name="Liachko I."/>
            <person name="Sullivan S."/>
            <person name="Sone E.D."/>
            <person name="Koren S."/>
            <person name="Silverstein K.A.T."/>
            <person name="Beckman K.B."/>
            <person name="Gohl D.M."/>
        </authorList>
    </citation>
    <scope>NUCLEOTIDE SEQUENCE</scope>
    <source>
        <strain evidence="1">Duluth1</strain>
        <tissue evidence="1">Whole animal</tissue>
    </source>
</reference>
<dbReference type="AlphaFoldDB" id="A0A9D4NE83"/>
<protein>
    <submittedName>
        <fullName evidence="1">Uncharacterized protein</fullName>
    </submittedName>
</protein>
<organism evidence="1 2">
    <name type="scientific">Dreissena polymorpha</name>
    <name type="common">Zebra mussel</name>
    <name type="synonym">Mytilus polymorpha</name>
    <dbReference type="NCBI Taxonomy" id="45954"/>
    <lineage>
        <taxon>Eukaryota</taxon>
        <taxon>Metazoa</taxon>
        <taxon>Spiralia</taxon>
        <taxon>Lophotrochozoa</taxon>
        <taxon>Mollusca</taxon>
        <taxon>Bivalvia</taxon>
        <taxon>Autobranchia</taxon>
        <taxon>Heteroconchia</taxon>
        <taxon>Euheterodonta</taxon>
        <taxon>Imparidentia</taxon>
        <taxon>Neoheterodontei</taxon>
        <taxon>Myida</taxon>
        <taxon>Dreissenoidea</taxon>
        <taxon>Dreissenidae</taxon>
        <taxon>Dreissena</taxon>
    </lineage>
</organism>
<evidence type="ECO:0000313" key="1">
    <source>
        <dbReference type="EMBL" id="KAH3892149.1"/>
    </source>
</evidence>
<dbReference type="EMBL" id="JAIWYP010000001">
    <property type="protein sequence ID" value="KAH3892149.1"/>
    <property type="molecule type" value="Genomic_DNA"/>
</dbReference>
<keyword evidence="2" id="KW-1185">Reference proteome</keyword>
<proteinExistence type="predicted"/>
<sequence length="76" mass="8844">MRDMALMDTSPLLQNARSSYQILVHGRTPREELSRYQFKASLLCFFLRGVKKETGEKDIILRGKHTFRVCVAIIRC</sequence>
<gene>
    <name evidence="1" type="ORF">DPMN_016261</name>
</gene>
<comment type="caution">
    <text evidence="1">The sequence shown here is derived from an EMBL/GenBank/DDBJ whole genome shotgun (WGS) entry which is preliminary data.</text>
</comment>
<evidence type="ECO:0000313" key="2">
    <source>
        <dbReference type="Proteomes" id="UP000828390"/>
    </source>
</evidence>
<name>A0A9D4NE83_DREPO</name>
<accession>A0A9D4NE83</accession>
<dbReference type="Proteomes" id="UP000828390">
    <property type="component" value="Unassembled WGS sequence"/>
</dbReference>